<dbReference type="InterPro" id="IPR044068">
    <property type="entry name" value="CB"/>
</dbReference>
<name>A0A1G1V7E9_9BACT</name>
<evidence type="ECO:0000259" key="6">
    <source>
        <dbReference type="PROSITE" id="PS51898"/>
    </source>
</evidence>
<sequence>MITSKTLTDLKLDFVRNLENTGRASATILAYRKDLEQLIEYLEKQGKNTIEPIRPLDIEAFRDSLRSQNYTDKSVSRKLNAVKTFFGWLVTQKILENDPAAPVAHPRYENPPPRILTRMEYRALRDAARGDLRISAIIESMLQTGIRIGEVSNLRLEDVQGDKILIKAYESQPEREIPLNDPAKQALHQYLAIRPKAQTSHVFVTKTGRPLLVRNIRSAIDRYFKEAGIEDAKVNDMRNTFIAHQLKSGVDIVTVSKIAGHRRLSTTEHYLQFVERKESRRGAKLDEL</sequence>
<evidence type="ECO:0000256" key="3">
    <source>
        <dbReference type="ARBA" id="ARBA00023125"/>
    </source>
</evidence>
<dbReference type="InterPro" id="IPR013762">
    <property type="entry name" value="Integrase-like_cat_sf"/>
</dbReference>
<accession>A0A1G1V7E9</accession>
<dbReference type="PROSITE" id="PS51900">
    <property type="entry name" value="CB"/>
    <property type="match status" value="1"/>
</dbReference>
<dbReference type="EMBL" id="MHCA01000044">
    <property type="protein sequence ID" value="OGY11112.1"/>
    <property type="molecule type" value="Genomic_DNA"/>
</dbReference>
<evidence type="ECO:0008006" key="10">
    <source>
        <dbReference type="Google" id="ProtNLM"/>
    </source>
</evidence>
<dbReference type="PANTHER" id="PTHR30349">
    <property type="entry name" value="PHAGE INTEGRASE-RELATED"/>
    <property type="match status" value="1"/>
</dbReference>
<feature type="domain" description="Tyr recombinase" evidence="6">
    <location>
        <begin position="111"/>
        <end position="285"/>
    </location>
</feature>
<comment type="caution">
    <text evidence="8">The sequence shown here is derived from an EMBL/GenBank/DDBJ whole genome shotgun (WGS) entry which is preliminary data.</text>
</comment>
<dbReference type="Gene3D" id="1.10.150.130">
    <property type="match status" value="1"/>
</dbReference>
<dbReference type="InterPro" id="IPR011010">
    <property type="entry name" value="DNA_brk_join_enz"/>
</dbReference>
<dbReference type="Gene3D" id="1.10.443.10">
    <property type="entry name" value="Intergrase catalytic core"/>
    <property type="match status" value="1"/>
</dbReference>
<evidence type="ECO:0000313" key="8">
    <source>
        <dbReference type="EMBL" id="OGY11112.1"/>
    </source>
</evidence>
<feature type="domain" description="Core-binding (CB)" evidence="7">
    <location>
        <begin position="5"/>
        <end position="90"/>
    </location>
</feature>
<evidence type="ECO:0000256" key="5">
    <source>
        <dbReference type="PROSITE-ProRule" id="PRU01248"/>
    </source>
</evidence>
<dbReference type="SUPFAM" id="SSF56349">
    <property type="entry name" value="DNA breaking-rejoining enzymes"/>
    <property type="match status" value="1"/>
</dbReference>
<keyword evidence="2" id="KW-0229">DNA integration</keyword>
<dbReference type="InterPro" id="IPR002104">
    <property type="entry name" value="Integrase_catalytic"/>
</dbReference>
<dbReference type="PROSITE" id="PS51898">
    <property type="entry name" value="TYR_RECOMBINASE"/>
    <property type="match status" value="1"/>
</dbReference>
<dbReference type="InterPro" id="IPR004107">
    <property type="entry name" value="Integrase_SAM-like_N"/>
</dbReference>
<keyword evidence="4" id="KW-0233">DNA recombination</keyword>
<dbReference type="InterPro" id="IPR010998">
    <property type="entry name" value="Integrase_recombinase_N"/>
</dbReference>
<dbReference type="InterPro" id="IPR050090">
    <property type="entry name" value="Tyrosine_recombinase_XerCD"/>
</dbReference>
<dbReference type="Pfam" id="PF00589">
    <property type="entry name" value="Phage_integrase"/>
    <property type="match status" value="1"/>
</dbReference>
<reference evidence="8 9" key="1">
    <citation type="journal article" date="2016" name="Nat. Commun.">
        <title>Thousands of microbial genomes shed light on interconnected biogeochemical processes in an aquifer system.</title>
        <authorList>
            <person name="Anantharaman K."/>
            <person name="Brown C.T."/>
            <person name="Hug L.A."/>
            <person name="Sharon I."/>
            <person name="Castelle C.J."/>
            <person name="Probst A.J."/>
            <person name="Thomas B.C."/>
            <person name="Singh A."/>
            <person name="Wilkins M.J."/>
            <person name="Karaoz U."/>
            <person name="Brodie E.L."/>
            <person name="Williams K.H."/>
            <person name="Hubbard S.S."/>
            <person name="Banfield J.F."/>
        </authorList>
    </citation>
    <scope>NUCLEOTIDE SEQUENCE [LARGE SCALE GENOMIC DNA]</scope>
</reference>
<dbReference type="PANTHER" id="PTHR30349:SF41">
    <property type="entry name" value="INTEGRASE_RECOMBINASE PROTEIN MJ0367-RELATED"/>
    <property type="match status" value="1"/>
</dbReference>
<protein>
    <recommendedName>
        <fullName evidence="10">Tyrosine recombinase XerC</fullName>
    </recommendedName>
</protein>
<evidence type="ECO:0000256" key="4">
    <source>
        <dbReference type="ARBA" id="ARBA00023172"/>
    </source>
</evidence>
<dbReference type="Proteomes" id="UP000178272">
    <property type="component" value="Unassembled WGS sequence"/>
</dbReference>
<dbReference type="GO" id="GO:0003677">
    <property type="term" value="F:DNA binding"/>
    <property type="evidence" value="ECO:0007669"/>
    <property type="project" value="UniProtKB-UniRule"/>
</dbReference>
<dbReference type="CDD" id="cd00397">
    <property type="entry name" value="DNA_BRE_C"/>
    <property type="match status" value="1"/>
</dbReference>
<evidence type="ECO:0000313" key="9">
    <source>
        <dbReference type="Proteomes" id="UP000178272"/>
    </source>
</evidence>
<dbReference type="STRING" id="1797517.A3F61_04520"/>
<dbReference type="AlphaFoldDB" id="A0A1G1V7E9"/>
<dbReference type="GO" id="GO:0015074">
    <property type="term" value="P:DNA integration"/>
    <property type="evidence" value="ECO:0007669"/>
    <property type="project" value="UniProtKB-KW"/>
</dbReference>
<comment type="similarity">
    <text evidence="1">Belongs to the 'phage' integrase family.</text>
</comment>
<evidence type="ECO:0000259" key="7">
    <source>
        <dbReference type="PROSITE" id="PS51900"/>
    </source>
</evidence>
<dbReference type="GO" id="GO:0006310">
    <property type="term" value="P:DNA recombination"/>
    <property type="evidence" value="ECO:0007669"/>
    <property type="project" value="UniProtKB-KW"/>
</dbReference>
<keyword evidence="3 5" id="KW-0238">DNA-binding</keyword>
<gene>
    <name evidence="8" type="ORF">A3F61_04520</name>
</gene>
<proteinExistence type="inferred from homology"/>
<evidence type="ECO:0000256" key="2">
    <source>
        <dbReference type="ARBA" id="ARBA00022908"/>
    </source>
</evidence>
<evidence type="ECO:0000256" key="1">
    <source>
        <dbReference type="ARBA" id="ARBA00008857"/>
    </source>
</evidence>
<organism evidence="8 9">
    <name type="scientific">Candidatus Blackburnbacteria bacterium RIFCSPHIGHO2_12_FULL_41_13b</name>
    <dbReference type="NCBI Taxonomy" id="1797517"/>
    <lineage>
        <taxon>Bacteria</taxon>
        <taxon>Candidatus Blackburniibacteriota</taxon>
    </lineage>
</organism>
<dbReference type="Pfam" id="PF02899">
    <property type="entry name" value="Phage_int_SAM_1"/>
    <property type="match status" value="1"/>
</dbReference>